<reference evidence="11 12" key="1">
    <citation type="submission" date="2016-10" db="EMBL/GenBank/DDBJ databases">
        <authorList>
            <person name="de Groot N.N."/>
        </authorList>
    </citation>
    <scope>NUCLEOTIDE SEQUENCE [LARGE SCALE GENOMIC DNA]</scope>
    <source>
        <strain evidence="11 12">DSM 26000</strain>
    </source>
</reference>
<comment type="subunit">
    <text evidence="4 8">Homotetramer.</text>
</comment>
<dbReference type="Gene3D" id="2.60.40.180">
    <property type="entry name" value="Transthyretin/hydroxyisourate hydrolase domain"/>
    <property type="match status" value="1"/>
</dbReference>
<dbReference type="EMBL" id="FOQT01000005">
    <property type="protein sequence ID" value="SFI52994.1"/>
    <property type="molecule type" value="Genomic_DNA"/>
</dbReference>
<evidence type="ECO:0000256" key="4">
    <source>
        <dbReference type="ARBA" id="ARBA00011881"/>
    </source>
</evidence>
<evidence type="ECO:0000256" key="9">
    <source>
        <dbReference type="SAM" id="SignalP"/>
    </source>
</evidence>
<dbReference type="NCBIfam" id="TIGR02962">
    <property type="entry name" value="hdxy_isourate"/>
    <property type="match status" value="1"/>
</dbReference>
<feature type="signal peptide" evidence="9">
    <location>
        <begin position="1"/>
        <end position="19"/>
    </location>
</feature>
<organism evidence="11 12">
    <name type="scientific">Halpernia frigidisoli</name>
    <dbReference type="NCBI Taxonomy" id="1125876"/>
    <lineage>
        <taxon>Bacteria</taxon>
        <taxon>Pseudomonadati</taxon>
        <taxon>Bacteroidota</taxon>
        <taxon>Flavobacteriia</taxon>
        <taxon>Flavobacteriales</taxon>
        <taxon>Weeksellaceae</taxon>
        <taxon>Chryseobacterium group</taxon>
        <taxon>Halpernia</taxon>
    </lineage>
</organism>
<keyword evidence="6 8" id="KW-0378">Hydrolase</keyword>
<dbReference type="CDD" id="cd05822">
    <property type="entry name" value="TLP_HIUase"/>
    <property type="match status" value="1"/>
</dbReference>
<protein>
    <recommendedName>
        <fullName evidence="8">5-hydroxyisourate hydrolase</fullName>
        <shortName evidence="8">HIU hydrolase</shortName>
        <shortName evidence="8">HIUHase</shortName>
        <ecNumber evidence="8">3.5.2.17</ecNumber>
    </recommendedName>
</protein>
<sequence length="135" mass="15681">MKKYIITFILALFASFSFAQSKDFQLSTHILDVSKGLPASGVSIKLEKMNSKTKIWDYVDQKTTDENGRIPDFLKNDKDNSGIYRYTFLTKPYFEKQKEESFYPFIELVFEIKGKTHFHVPITLSAYGYSTYRGS</sequence>
<dbReference type="InterPro" id="IPR014306">
    <property type="entry name" value="Hydroxyisourate_hydrolase"/>
</dbReference>
<dbReference type="GO" id="GO:0033971">
    <property type="term" value="F:hydroxyisourate hydrolase activity"/>
    <property type="evidence" value="ECO:0007669"/>
    <property type="project" value="UniProtKB-EC"/>
</dbReference>
<dbReference type="PANTHER" id="PTHR10395:SF7">
    <property type="entry name" value="5-HYDROXYISOURATE HYDROLASE"/>
    <property type="match status" value="1"/>
</dbReference>
<dbReference type="PROSITE" id="PS00768">
    <property type="entry name" value="TRANSTHYRETIN_1"/>
    <property type="match status" value="1"/>
</dbReference>
<evidence type="ECO:0000256" key="3">
    <source>
        <dbReference type="ARBA" id="ARBA00009850"/>
    </source>
</evidence>
<evidence type="ECO:0000256" key="1">
    <source>
        <dbReference type="ARBA" id="ARBA00001043"/>
    </source>
</evidence>
<evidence type="ECO:0000313" key="12">
    <source>
        <dbReference type="Proteomes" id="UP000198931"/>
    </source>
</evidence>
<evidence type="ECO:0000256" key="2">
    <source>
        <dbReference type="ARBA" id="ARBA00002704"/>
    </source>
</evidence>
<dbReference type="InterPro" id="IPR036817">
    <property type="entry name" value="Transthyretin/HIU_hydrolase_sf"/>
</dbReference>
<feature type="binding site" evidence="7">
    <location>
        <position position="69"/>
    </location>
    <ligand>
        <name>substrate</name>
    </ligand>
</feature>
<dbReference type="Pfam" id="PF00576">
    <property type="entry name" value="Transthyretin"/>
    <property type="match status" value="1"/>
</dbReference>
<accession>A0A1I3IYD8</accession>
<evidence type="ECO:0000256" key="8">
    <source>
        <dbReference type="RuleBase" id="RU361270"/>
    </source>
</evidence>
<dbReference type="Proteomes" id="UP000198931">
    <property type="component" value="Unassembled WGS sequence"/>
</dbReference>
<dbReference type="InterPro" id="IPR023418">
    <property type="entry name" value="Thyroxine_BS"/>
</dbReference>
<feature type="binding site" evidence="7">
    <location>
        <position position="132"/>
    </location>
    <ligand>
        <name>substrate</name>
    </ligand>
</feature>
<dbReference type="SMART" id="SM00095">
    <property type="entry name" value="TR_THY"/>
    <property type="match status" value="1"/>
</dbReference>
<dbReference type="PRINTS" id="PR00189">
    <property type="entry name" value="TRNSTHYRETIN"/>
</dbReference>
<dbReference type="PANTHER" id="PTHR10395">
    <property type="entry name" value="URICASE AND TRANSTHYRETIN-RELATED"/>
    <property type="match status" value="1"/>
</dbReference>
<dbReference type="STRING" id="1125876.SAMN05443292_2846"/>
<comment type="similarity">
    <text evidence="3 8">Belongs to the transthyretin family. 5-hydroxyisourate hydrolase subfamily.</text>
</comment>
<evidence type="ECO:0000256" key="5">
    <source>
        <dbReference type="ARBA" id="ARBA00022631"/>
    </source>
</evidence>
<dbReference type="InterPro" id="IPR000895">
    <property type="entry name" value="Transthyretin/HIU_hydrolase"/>
</dbReference>
<dbReference type="InterPro" id="IPR023416">
    <property type="entry name" value="Transthyretin/HIU_hydrolase_d"/>
</dbReference>
<dbReference type="RefSeq" id="WP_090082342.1">
    <property type="nucleotide sequence ID" value="NZ_FOQT01000005.1"/>
</dbReference>
<evidence type="ECO:0000313" key="11">
    <source>
        <dbReference type="EMBL" id="SFI52994.1"/>
    </source>
</evidence>
<keyword evidence="9" id="KW-0732">Signal</keyword>
<feature type="binding site" evidence="7">
    <location>
        <position position="29"/>
    </location>
    <ligand>
        <name>substrate</name>
    </ligand>
</feature>
<dbReference type="OrthoDB" id="9792386at2"/>
<dbReference type="GO" id="GO:0006144">
    <property type="term" value="P:purine nucleobase metabolic process"/>
    <property type="evidence" value="ECO:0007669"/>
    <property type="project" value="UniProtKB-KW"/>
</dbReference>
<comment type="catalytic activity">
    <reaction evidence="1 8">
        <text>5-hydroxyisourate + H2O = 5-hydroxy-2-oxo-4-ureido-2,5-dihydro-1H-imidazole-5-carboxylate + H(+)</text>
        <dbReference type="Rhea" id="RHEA:23736"/>
        <dbReference type="ChEBI" id="CHEBI:15377"/>
        <dbReference type="ChEBI" id="CHEBI:15378"/>
        <dbReference type="ChEBI" id="CHEBI:18072"/>
        <dbReference type="ChEBI" id="CHEBI:58639"/>
        <dbReference type="EC" id="3.5.2.17"/>
    </reaction>
</comment>
<comment type="function">
    <text evidence="2">Catalyzes the hydrolysis of 5-hydroxyisourate (HIU) to 2-oxo-4-hydroxy-4-carboxy-5-ureidoimidazoline (OHCU).</text>
</comment>
<evidence type="ECO:0000259" key="10">
    <source>
        <dbReference type="SMART" id="SM00095"/>
    </source>
</evidence>
<keyword evidence="12" id="KW-1185">Reference proteome</keyword>
<keyword evidence="5 8" id="KW-0659">Purine metabolism</keyword>
<name>A0A1I3IYD8_9FLAO</name>
<dbReference type="AlphaFoldDB" id="A0A1I3IYD8"/>
<evidence type="ECO:0000256" key="7">
    <source>
        <dbReference type="PIRSR" id="PIRSR600895-51"/>
    </source>
</evidence>
<proteinExistence type="inferred from homology"/>
<feature type="chain" id="PRO_5011618423" description="5-hydroxyisourate hydrolase" evidence="9">
    <location>
        <begin position="20"/>
        <end position="135"/>
    </location>
</feature>
<evidence type="ECO:0000256" key="6">
    <source>
        <dbReference type="ARBA" id="ARBA00022801"/>
    </source>
</evidence>
<gene>
    <name evidence="11" type="ORF">SAMN05443292_2846</name>
</gene>
<dbReference type="EC" id="3.5.2.17" evidence="8"/>
<dbReference type="SUPFAM" id="SSF49472">
    <property type="entry name" value="Transthyretin (synonym: prealbumin)"/>
    <property type="match status" value="1"/>
</dbReference>
<feature type="domain" description="Transthyretin/hydroxyisourate hydrolase" evidence="10">
    <location>
        <begin position="20"/>
        <end position="134"/>
    </location>
</feature>